<dbReference type="PIRSF" id="PIRSF500134">
    <property type="entry name" value="UDPglc_DH_bac"/>
    <property type="match status" value="1"/>
</dbReference>
<evidence type="ECO:0000256" key="7">
    <source>
        <dbReference type="PIRNR" id="PIRNR000124"/>
    </source>
</evidence>
<dbReference type="InterPro" id="IPR028357">
    <property type="entry name" value="UDPglc_DH_bac"/>
</dbReference>
<sequence>MAADASLPSGNDREPIGVIGCGWVGLVTAACFAELGHEVHCRDVVPEKVESLARGEIPIFEPRLAELIERGRERLTFTTELAPVLERARLLFCAVDTPPTYSGDADLSRVERVVDEIGDSDEHALIMKSTVPVGTGRAIARRREGFGYVSNPEFLKEGSAVDDFMRPDRVVVGAEEGLSGFADRVAALYEPLGAPIVRTDVASAEMIKLASNAFLATKISFINEIANVSEELGADVAEVARGMGLDDRIGPKFLQPGIGYGGSCFPKDVSALKQLAGNSGYHFQLLTAVIEVNELQKRRTIGKLKKHLGSLVGREIALLGVAFKPHTDDVREATSLVLAARLMGEGANVRAFDPVAGERAQELLPGTHVAASALDALDGADGAVLVTEWPEFRELDWAGEVLGRMASPVVVDGRNFLDAHALAEAGFSYEGVGRPRAALGAREGALGAPSAA</sequence>
<evidence type="ECO:0000256" key="8">
    <source>
        <dbReference type="PIRSR" id="PIRSR500134-1"/>
    </source>
</evidence>
<feature type="binding site" evidence="10">
    <location>
        <position position="331"/>
    </location>
    <ligand>
        <name>NAD(+)</name>
        <dbReference type="ChEBI" id="CHEBI:57540"/>
    </ligand>
</feature>
<keyword evidence="5 7" id="KW-0520">NAD</keyword>
<dbReference type="Gene3D" id="1.20.5.100">
    <property type="entry name" value="Cytochrome c1, transmembrane anchor, C-terminal"/>
    <property type="match status" value="1"/>
</dbReference>
<evidence type="ECO:0000313" key="12">
    <source>
        <dbReference type="EMBL" id="CAA9502852.1"/>
    </source>
</evidence>
<evidence type="ECO:0000259" key="11">
    <source>
        <dbReference type="SMART" id="SM00984"/>
    </source>
</evidence>
<dbReference type="SUPFAM" id="SSF51735">
    <property type="entry name" value="NAD(P)-binding Rossmann-fold domains"/>
    <property type="match status" value="1"/>
</dbReference>
<dbReference type="SMART" id="SM00984">
    <property type="entry name" value="UDPG_MGDP_dh_C"/>
    <property type="match status" value="1"/>
</dbReference>
<feature type="binding site" evidence="9">
    <location>
        <begin position="253"/>
        <end position="257"/>
    </location>
    <ligand>
        <name>substrate</name>
    </ligand>
</feature>
<feature type="binding site" evidence="10">
    <location>
        <position position="43"/>
    </location>
    <ligand>
        <name>NAD(+)</name>
        <dbReference type="ChEBI" id="CHEBI:57540"/>
    </ligand>
</feature>
<feature type="binding site" evidence="10">
    <location>
        <position position="48"/>
    </location>
    <ligand>
        <name>NAD(+)</name>
        <dbReference type="ChEBI" id="CHEBI:57540"/>
    </ligand>
</feature>
<feature type="binding site" evidence="10">
    <location>
        <position position="97"/>
    </location>
    <ligand>
        <name>NAD(+)</name>
        <dbReference type="ChEBI" id="CHEBI:57540"/>
    </ligand>
</feature>
<dbReference type="UniPathway" id="UPA00038">
    <property type="reaction ID" value="UER00491"/>
</dbReference>
<evidence type="ECO:0000256" key="9">
    <source>
        <dbReference type="PIRSR" id="PIRSR500134-2"/>
    </source>
</evidence>
<dbReference type="PANTHER" id="PTHR43750:SF3">
    <property type="entry name" value="UDP-GLUCOSE 6-DEHYDROGENASE TUAD"/>
    <property type="match status" value="1"/>
</dbReference>
<dbReference type="Pfam" id="PF03721">
    <property type="entry name" value="UDPG_MGDP_dh_N"/>
    <property type="match status" value="1"/>
</dbReference>
<dbReference type="EC" id="1.1.1.22" evidence="3 7"/>
<feature type="binding site" evidence="9">
    <location>
        <begin position="154"/>
        <end position="157"/>
    </location>
    <ligand>
        <name>substrate</name>
    </ligand>
</feature>
<feature type="binding site" evidence="10">
    <location>
        <position position="157"/>
    </location>
    <ligand>
        <name>NAD(+)</name>
        <dbReference type="ChEBI" id="CHEBI:57540"/>
    </ligand>
</feature>
<keyword evidence="4 7" id="KW-0560">Oxidoreductase</keyword>
<evidence type="ECO:0000256" key="6">
    <source>
        <dbReference type="ARBA" id="ARBA00047473"/>
    </source>
</evidence>
<dbReference type="InterPro" id="IPR036220">
    <property type="entry name" value="UDP-Glc/GDP-Man_DH_C_sf"/>
</dbReference>
<dbReference type="PIRSF" id="PIRSF000124">
    <property type="entry name" value="UDPglc_GDPman_dh"/>
    <property type="match status" value="1"/>
</dbReference>
<feature type="active site" description="Nucleophile" evidence="8">
    <location>
        <position position="264"/>
    </location>
</feature>
<dbReference type="PANTHER" id="PTHR43750">
    <property type="entry name" value="UDP-GLUCOSE 6-DEHYDROGENASE TUAD"/>
    <property type="match status" value="1"/>
</dbReference>
<dbReference type="Gene3D" id="3.40.50.720">
    <property type="entry name" value="NAD(P)-binding Rossmann-like Domain"/>
    <property type="match status" value="2"/>
</dbReference>
<evidence type="ECO:0000256" key="4">
    <source>
        <dbReference type="ARBA" id="ARBA00023002"/>
    </source>
</evidence>
<dbReference type="SUPFAM" id="SSF48179">
    <property type="entry name" value="6-phosphogluconate dehydrogenase C-terminal domain-like"/>
    <property type="match status" value="1"/>
</dbReference>
<dbReference type="GO" id="GO:0006065">
    <property type="term" value="P:UDP-glucuronate biosynthetic process"/>
    <property type="evidence" value="ECO:0007669"/>
    <property type="project" value="UniProtKB-UniPathway"/>
</dbReference>
<accession>A0A6J4SQV6</accession>
<dbReference type="InterPro" id="IPR001732">
    <property type="entry name" value="UDP-Glc/GDP-Man_DH_N"/>
</dbReference>
<reference evidence="12" key="1">
    <citation type="submission" date="2020-02" db="EMBL/GenBank/DDBJ databases">
        <authorList>
            <person name="Meier V. D."/>
        </authorList>
    </citation>
    <scope>NUCLEOTIDE SEQUENCE</scope>
    <source>
        <strain evidence="12">AVDCRST_MAG45</strain>
    </source>
</reference>
<dbReference type="InterPro" id="IPR036291">
    <property type="entry name" value="NAD(P)-bd_dom_sf"/>
</dbReference>
<comment type="pathway">
    <text evidence="1">Nucleotide-sugar biosynthesis; UDP-alpha-D-glucuronate biosynthesis; UDP-alpha-D-glucuronate from UDP-alpha-D-glucose: step 1/1.</text>
</comment>
<dbReference type="GO" id="GO:0000271">
    <property type="term" value="P:polysaccharide biosynthetic process"/>
    <property type="evidence" value="ECO:0007669"/>
    <property type="project" value="InterPro"/>
</dbReference>
<comment type="similarity">
    <text evidence="2 7">Belongs to the UDP-glucose/GDP-mannose dehydrogenase family.</text>
</comment>
<dbReference type="Pfam" id="PF03720">
    <property type="entry name" value="UDPG_MGDP_dh_C"/>
    <property type="match status" value="1"/>
</dbReference>
<feature type="binding site" evidence="10">
    <location>
        <position position="130"/>
    </location>
    <ligand>
        <name>NAD(+)</name>
        <dbReference type="ChEBI" id="CHEBI:57540"/>
    </ligand>
</feature>
<evidence type="ECO:0000256" key="1">
    <source>
        <dbReference type="ARBA" id="ARBA00004701"/>
    </source>
</evidence>
<name>A0A6J4SQV6_9ACTN</name>
<dbReference type="Pfam" id="PF00984">
    <property type="entry name" value="UDPG_MGDP_dh"/>
    <property type="match status" value="1"/>
</dbReference>
<organism evidence="12">
    <name type="scientific">uncultured Solirubrobacterales bacterium</name>
    <dbReference type="NCBI Taxonomy" id="768556"/>
    <lineage>
        <taxon>Bacteria</taxon>
        <taxon>Bacillati</taxon>
        <taxon>Actinomycetota</taxon>
        <taxon>Thermoleophilia</taxon>
        <taxon>Solirubrobacterales</taxon>
        <taxon>environmental samples</taxon>
    </lineage>
</organism>
<dbReference type="GO" id="GO:0003979">
    <property type="term" value="F:UDP-glucose 6-dehydrogenase activity"/>
    <property type="evidence" value="ECO:0007669"/>
    <property type="project" value="UniProtKB-EC"/>
</dbReference>
<proteinExistence type="inferred from homology"/>
<dbReference type="NCBIfam" id="TIGR03026">
    <property type="entry name" value="NDP-sugDHase"/>
    <property type="match status" value="1"/>
</dbReference>
<comment type="catalytic activity">
    <reaction evidence="6 7">
        <text>UDP-alpha-D-glucose + 2 NAD(+) + H2O = UDP-alpha-D-glucuronate + 2 NADH + 3 H(+)</text>
        <dbReference type="Rhea" id="RHEA:23596"/>
        <dbReference type="ChEBI" id="CHEBI:15377"/>
        <dbReference type="ChEBI" id="CHEBI:15378"/>
        <dbReference type="ChEBI" id="CHEBI:57540"/>
        <dbReference type="ChEBI" id="CHEBI:57945"/>
        <dbReference type="ChEBI" id="CHEBI:58052"/>
        <dbReference type="ChEBI" id="CHEBI:58885"/>
        <dbReference type="EC" id="1.1.1.22"/>
    </reaction>
</comment>
<dbReference type="InterPro" id="IPR008927">
    <property type="entry name" value="6-PGluconate_DH-like_C_sf"/>
</dbReference>
<dbReference type="SUPFAM" id="SSF52413">
    <property type="entry name" value="UDP-glucose/GDP-mannose dehydrogenase C-terminal domain"/>
    <property type="match status" value="1"/>
</dbReference>
<protein>
    <recommendedName>
        <fullName evidence="3 7">UDP-glucose 6-dehydrogenase</fullName>
        <ecNumber evidence="3 7">1.1.1.22</ecNumber>
    </recommendedName>
</protein>
<gene>
    <name evidence="12" type="ORF">AVDCRST_MAG45-1422</name>
</gene>
<evidence type="ECO:0000256" key="10">
    <source>
        <dbReference type="PIRSR" id="PIRSR500134-3"/>
    </source>
</evidence>
<evidence type="ECO:0000256" key="5">
    <source>
        <dbReference type="ARBA" id="ARBA00023027"/>
    </source>
</evidence>
<dbReference type="InterPro" id="IPR017476">
    <property type="entry name" value="UDP-Glc/GDP-Man"/>
</dbReference>
<feature type="binding site" evidence="9">
    <location>
        <position position="324"/>
    </location>
    <ligand>
        <name>substrate</name>
    </ligand>
</feature>
<dbReference type="GO" id="GO:0051287">
    <property type="term" value="F:NAD binding"/>
    <property type="evidence" value="ECO:0007669"/>
    <property type="project" value="InterPro"/>
</dbReference>
<dbReference type="EMBL" id="CADCVU010000119">
    <property type="protein sequence ID" value="CAA9502852.1"/>
    <property type="molecule type" value="Genomic_DNA"/>
</dbReference>
<feature type="binding site" evidence="9">
    <location>
        <position position="208"/>
    </location>
    <ligand>
        <name>substrate</name>
    </ligand>
</feature>
<feature type="domain" description="UDP-glucose/GDP-mannose dehydrogenase C-terminal" evidence="11">
    <location>
        <begin position="317"/>
        <end position="419"/>
    </location>
</feature>
<feature type="binding site" evidence="10">
    <location>
        <position position="267"/>
    </location>
    <ligand>
        <name>NAD(+)</name>
        <dbReference type="ChEBI" id="CHEBI:57540"/>
    </ligand>
</feature>
<dbReference type="InterPro" id="IPR014026">
    <property type="entry name" value="UDP-Glc/GDP-Man_DH_dimer"/>
</dbReference>
<evidence type="ECO:0000256" key="3">
    <source>
        <dbReference type="ARBA" id="ARBA00012954"/>
    </source>
</evidence>
<evidence type="ECO:0000256" key="2">
    <source>
        <dbReference type="ARBA" id="ARBA00006601"/>
    </source>
</evidence>
<dbReference type="InterPro" id="IPR014027">
    <property type="entry name" value="UDP-Glc/GDP-Man_DH_C"/>
</dbReference>
<feature type="binding site" evidence="9">
    <location>
        <position position="261"/>
    </location>
    <ligand>
        <name>substrate</name>
    </ligand>
</feature>
<dbReference type="AlphaFoldDB" id="A0A6J4SQV6"/>